<proteinExistence type="predicted"/>
<accession>A0A7S4ECR8</accession>
<dbReference type="Proteomes" id="UP000789595">
    <property type="component" value="Unassembled WGS sequence"/>
</dbReference>
<feature type="chain" id="PRO_5036212394" evidence="1">
    <location>
        <begin position="16"/>
        <end position="164"/>
    </location>
</feature>
<evidence type="ECO:0000256" key="1">
    <source>
        <dbReference type="SAM" id="SignalP"/>
    </source>
</evidence>
<keyword evidence="4" id="KW-1185">Reference proteome</keyword>
<sequence>MQLSLALCIISAALSDALAPTRRRTALKKLSVGAISLTSAQRAVAATNAEAEKVRVASRELTELLKNEDALRFKVLVEGSGKLPIAVSFITFQKLEKDCGDDFMGAAIEYAETYKDAKDLVKLAVLSKGDGGGPDVATRYYERALPNLKEASEKLDALVKLLPK</sequence>
<feature type="signal peptide" evidence="1">
    <location>
        <begin position="1"/>
        <end position="15"/>
    </location>
</feature>
<name>A0A7S4ECR8_9STRA</name>
<dbReference type="AlphaFoldDB" id="A0A7S4ECR8"/>
<dbReference type="EMBL" id="CAKKNE010000002">
    <property type="protein sequence ID" value="CAH0367562.1"/>
    <property type="molecule type" value="Genomic_DNA"/>
</dbReference>
<dbReference type="EMBL" id="HBIW01023906">
    <property type="protein sequence ID" value="CAE0705176.1"/>
    <property type="molecule type" value="Transcribed_RNA"/>
</dbReference>
<gene>
    <name evidence="2" type="ORF">PCAL00307_LOCUS20624</name>
    <name evidence="3" type="ORF">PECAL_2P05880</name>
</gene>
<protein>
    <submittedName>
        <fullName evidence="2">Uncharacterized protein</fullName>
    </submittedName>
</protein>
<reference evidence="3" key="2">
    <citation type="submission" date="2021-11" db="EMBL/GenBank/DDBJ databases">
        <authorList>
            <consortium name="Genoscope - CEA"/>
            <person name="William W."/>
        </authorList>
    </citation>
    <scope>NUCLEOTIDE SEQUENCE</scope>
</reference>
<evidence type="ECO:0000313" key="2">
    <source>
        <dbReference type="EMBL" id="CAE0705176.1"/>
    </source>
</evidence>
<keyword evidence="1" id="KW-0732">Signal</keyword>
<evidence type="ECO:0000313" key="3">
    <source>
        <dbReference type="EMBL" id="CAH0367562.1"/>
    </source>
</evidence>
<reference evidence="2" key="1">
    <citation type="submission" date="2021-01" db="EMBL/GenBank/DDBJ databases">
        <authorList>
            <person name="Corre E."/>
            <person name="Pelletier E."/>
            <person name="Niang G."/>
            <person name="Scheremetjew M."/>
            <person name="Finn R."/>
            <person name="Kale V."/>
            <person name="Holt S."/>
            <person name="Cochrane G."/>
            <person name="Meng A."/>
            <person name="Brown T."/>
            <person name="Cohen L."/>
        </authorList>
    </citation>
    <scope>NUCLEOTIDE SEQUENCE</scope>
    <source>
        <strain evidence="2">CCMP1756</strain>
    </source>
</reference>
<organism evidence="2">
    <name type="scientific">Pelagomonas calceolata</name>
    <dbReference type="NCBI Taxonomy" id="35677"/>
    <lineage>
        <taxon>Eukaryota</taxon>
        <taxon>Sar</taxon>
        <taxon>Stramenopiles</taxon>
        <taxon>Ochrophyta</taxon>
        <taxon>Pelagophyceae</taxon>
        <taxon>Pelagomonadales</taxon>
        <taxon>Pelagomonadaceae</taxon>
        <taxon>Pelagomonas</taxon>
    </lineage>
</organism>
<evidence type="ECO:0000313" key="4">
    <source>
        <dbReference type="Proteomes" id="UP000789595"/>
    </source>
</evidence>